<dbReference type="PANTHER" id="PTHR48106:SF18">
    <property type="entry name" value="QUINONE OXIDOREDUCTASE PIG3"/>
    <property type="match status" value="1"/>
</dbReference>
<gene>
    <name evidence="4" type="ORF">SCAR479_13499</name>
</gene>
<evidence type="ECO:0000259" key="3">
    <source>
        <dbReference type="SMART" id="SM00829"/>
    </source>
</evidence>
<evidence type="ECO:0000256" key="1">
    <source>
        <dbReference type="ARBA" id="ARBA00022857"/>
    </source>
</evidence>
<dbReference type="SUPFAM" id="SSF50129">
    <property type="entry name" value="GroES-like"/>
    <property type="match status" value="1"/>
</dbReference>
<dbReference type="InterPro" id="IPR020843">
    <property type="entry name" value="ER"/>
</dbReference>
<keyword evidence="1" id="KW-0521">NADP</keyword>
<keyword evidence="2" id="KW-0560">Oxidoreductase</keyword>
<dbReference type="Proteomes" id="UP001465668">
    <property type="component" value="Unassembled WGS sequence"/>
</dbReference>
<proteinExistence type="predicted"/>
<dbReference type="InterPro" id="IPR011032">
    <property type="entry name" value="GroES-like_sf"/>
</dbReference>
<comment type="caution">
    <text evidence="4">The sequence shown here is derived from an EMBL/GenBank/DDBJ whole genome shotgun (WGS) entry which is preliminary data.</text>
</comment>
<keyword evidence="5" id="KW-1185">Reference proteome</keyword>
<accession>A0ABR2X7T7</accession>
<reference evidence="4 5" key="1">
    <citation type="submission" date="2024-02" db="EMBL/GenBank/DDBJ databases">
        <title>First draft genome assembly of two strains of Seiridium cardinale.</title>
        <authorList>
            <person name="Emiliani G."/>
            <person name="Scali E."/>
        </authorList>
    </citation>
    <scope>NUCLEOTIDE SEQUENCE [LARGE SCALE GENOMIC DNA]</scope>
    <source>
        <strain evidence="4 5">BM-138-000479</strain>
    </source>
</reference>
<dbReference type="InterPro" id="IPR013149">
    <property type="entry name" value="ADH-like_C"/>
</dbReference>
<dbReference type="SMART" id="SM00829">
    <property type="entry name" value="PKS_ER"/>
    <property type="match status" value="1"/>
</dbReference>
<dbReference type="PANTHER" id="PTHR48106">
    <property type="entry name" value="QUINONE OXIDOREDUCTASE PIG3-RELATED"/>
    <property type="match status" value="1"/>
</dbReference>
<sequence length="352" mass="36893">MKAIVLHAHGGPESLSYEEAPDPIPAANEVLIRVIATALNHVDIDVRNGTSGVESTQSLPHVPGVDAVGVVQSVGSSVSLWKKGDRVAPHFILSCSKCPNCRGGRENICTASKILGLTHWGGYAEFVCVPEHNLVGIPDGVGLDEAAAGMTPFSTAWEALIVTAGLKAGETVLITGAGGGVGSHAVQVAALAGAKVIACAGADYKIERVKELGVVDEIVNYKKESLVAGVMRVTGGTGVDVAFDGIGGQILKDCIQCLTDGGRIASIGAHGGEVVDIDMIQFFRKHLTMHGCGRSTRGTMAKVLDLMARRKLVPIVDRKYPLRQAKDAHEVMEGRDFCGRILLLPNSSLHIA</sequence>
<feature type="domain" description="Enoyl reductase (ER)" evidence="3">
    <location>
        <begin position="10"/>
        <end position="343"/>
    </location>
</feature>
<evidence type="ECO:0000256" key="2">
    <source>
        <dbReference type="ARBA" id="ARBA00023002"/>
    </source>
</evidence>
<dbReference type="SUPFAM" id="SSF51735">
    <property type="entry name" value="NAD(P)-binding Rossmann-fold domains"/>
    <property type="match status" value="1"/>
</dbReference>
<evidence type="ECO:0000313" key="4">
    <source>
        <dbReference type="EMBL" id="KAK9769846.1"/>
    </source>
</evidence>
<protein>
    <submittedName>
        <fullName evidence="4">Enoyl reductase (ER) domain-containing protein</fullName>
    </submittedName>
</protein>
<dbReference type="InterPro" id="IPR013154">
    <property type="entry name" value="ADH-like_N"/>
</dbReference>
<dbReference type="Gene3D" id="3.90.180.10">
    <property type="entry name" value="Medium-chain alcohol dehydrogenases, catalytic domain"/>
    <property type="match status" value="1"/>
</dbReference>
<dbReference type="InterPro" id="IPR036291">
    <property type="entry name" value="NAD(P)-bd_dom_sf"/>
</dbReference>
<dbReference type="Pfam" id="PF08240">
    <property type="entry name" value="ADH_N"/>
    <property type="match status" value="1"/>
</dbReference>
<dbReference type="Pfam" id="PF00107">
    <property type="entry name" value="ADH_zinc_N"/>
    <property type="match status" value="1"/>
</dbReference>
<name>A0ABR2X7T7_9PEZI</name>
<dbReference type="EMBL" id="JARVKM010000109">
    <property type="protein sequence ID" value="KAK9769846.1"/>
    <property type="molecule type" value="Genomic_DNA"/>
</dbReference>
<evidence type="ECO:0000313" key="5">
    <source>
        <dbReference type="Proteomes" id="UP001465668"/>
    </source>
</evidence>
<organism evidence="4 5">
    <name type="scientific">Seiridium cardinale</name>
    <dbReference type="NCBI Taxonomy" id="138064"/>
    <lineage>
        <taxon>Eukaryota</taxon>
        <taxon>Fungi</taxon>
        <taxon>Dikarya</taxon>
        <taxon>Ascomycota</taxon>
        <taxon>Pezizomycotina</taxon>
        <taxon>Sordariomycetes</taxon>
        <taxon>Xylariomycetidae</taxon>
        <taxon>Amphisphaeriales</taxon>
        <taxon>Sporocadaceae</taxon>
        <taxon>Seiridium</taxon>
    </lineage>
</organism>